<keyword evidence="8" id="KW-0479">Metal-binding</keyword>
<name>A0ABW4THG5_9ACTN</name>
<keyword evidence="6 17" id="KW-0031">Aminopeptidase</keyword>
<accession>A0ABW4THG5</accession>
<evidence type="ECO:0000256" key="11">
    <source>
        <dbReference type="ARBA" id="ARBA00023049"/>
    </source>
</evidence>
<dbReference type="CDD" id="cd09602">
    <property type="entry name" value="M1_APN"/>
    <property type="match status" value="1"/>
</dbReference>
<keyword evidence="18" id="KW-1185">Reference proteome</keyword>
<evidence type="ECO:0000256" key="10">
    <source>
        <dbReference type="ARBA" id="ARBA00022833"/>
    </source>
</evidence>
<dbReference type="PANTHER" id="PTHR11533:SF174">
    <property type="entry name" value="PUROMYCIN-SENSITIVE AMINOPEPTIDASE-RELATED"/>
    <property type="match status" value="1"/>
</dbReference>
<dbReference type="InterPro" id="IPR024571">
    <property type="entry name" value="ERAP1-like_C_dom"/>
</dbReference>
<reference evidence="18" key="1">
    <citation type="journal article" date="2019" name="Int. J. Syst. Evol. Microbiol.">
        <title>The Global Catalogue of Microorganisms (GCM) 10K type strain sequencing project: providing services to taxonomists for standard genome sequencing and annotation.</title>
        <authorList>
            <consortium name="The Broad Institute Genomics Platform"/>
            <consortium name="The Broad Institute Genome Sequencing Center for Infectious Disease"/>
            <person name="Wu L."/>
            <person name="Ma J."/>
        </authorList>
    </citation>
    <scope>NUCLEOTIDE SEQUENCE [LARGE SCALE GENOMIC DNA]</scope>
    <source>
        <strain evidence="18">CGMCC 1.12477</strain>
    </source>
</reference>
<dbReference type="Pfam" id="PF11838">
    <property type="entry name" value="ERAP1_C"/>
    <property type="match status" value="1"/>
</dbReference>
<dbReference type="Proteomes" id="UP001597351">
    <property type="component" value="Unassembled WGS sequence"/>
</dbReference>
<feature type="domain" description="Aminopeptidase N-like N-terminal" evidence="16">
    <location>
        <begin position="22"/>
        <end position="190"/>
    </location>
</feature>
<evidence type="ECO:0000259" key="15">
    <source>
        <dbReference type="Pfam" id="PF11838"/>
    </source>
</evidence>
<dbReference type="SUPFAM" id="SSF55486">
    <property type="entry name" value="Metalloproteases ('zincins'), catalytic domain"/>
    <property type="match status" value="1"/>
</dbReference>
<dbReference type="Pfam" id="PF17900">
    <property type="entry name" value="Peptidase_M1_N"/>
    <property type="match status" value="1"/>
</dbReference>
<protein>
    <recommendedName>
        <fullName evidence="5">Aminopeptidase N</fullName>
        <ecNumber evidence="4">3.4.11.2</ecNumber>
    </recommendedName>
    <alternativeName>
        <fullName evidence="12">Alanine aminopeptidase</fullName>
    </alternativeName>
    <alternativeName>
        <fullName evidence="13">Lysyl aminopeptidase</fullName>
    </alternativeName>
</protein>
<evidence type="ECO:0000256" key="6">
    <source>
        <dbReference type="ARBA" id="ARBA00022438"/>
    </source>
</evidence>
<evidence type="ECO:0000313" key="18">
    <source>
        <dbReference type="Proteomes" id="UP001597351"/>
    </source>
</evidence>
<dbReference type="InterPro" id="IPR027268">
    <property type="entry name" value="Peptidase_M4/M1_CTD_sf"/>
</dbReference>
<keyword evidence="7" id="KW-0645">Protease</keyword>
<dbReference type="InterPro" id="IPR042097">
    <property type="entry name" value="Aminopeptidase_N-like_N_sf"/>
</dbReference>
<evidence type="ECO:0000256" key="12">
    <source>
        <dbReference type="ARBA" id="ARBA00029811"/>
    </source>
</evidence>
<evidence type="ECO:0000256" key="8">
    <source>
        <dbReference type="ARBA" id="ARBA00022723"/>
    </source>
</evidence>
<evidence type="ECO:0000256" key="9">
    <source>
        <dbReference type="ARBA" id="ARBA00022801"/>
    </source>
</evidence>
<dbReference type="NCBIfam" id="TIGR02412">
    <property type="entry name" value="pepN_strep_liv"/>
    <property type="match status" value="1"/>
</dbReference>
<evidence type="ECO:0000259" key="14">
    <source>
        <dbReference type="Pfam" id="PF01433"/>
    </source>
</evidence>
<dbReference type="InterPro" id="IPR050344">
    <property type="entry name" value="Peptidase_M1_aminopeptidases"/>
</dbReference>
<gene>
    <name evidence="17" type="primary">pepN</name>
    <name evidence="17" type="ORF">ACFSDE_01010</name>
</gene>
<dbReference type="Gene3D" id="2.60.40.1730">
    <property type="entry name" value="tricorn interacting facor f3 domain"/>
    <property type="match status" value="1"/>
</dbReference>
<dbReference type="Gene3D" id="1.10.390.10">
    <property type="entry name" value="Neutral Protease Domain 2"/>
    <property type="match status" value="1"/>
</dbReference>
<evidence type="ECO:0000256" key="5">
    <source>
        <dbReference type="ARBA" id="ARBA00015611"/>
    </source>
</evidence>
<feature type="domain" description="ERAP1-like C-terminal" evidence="15">
    <location>
        <begin position="528"/>
        <end position="835"/>
    </location>
</feature>
<dbReference type="InterPro" id="IPR014782">
    <property type="entry name" value="Peptidase_M1_dom"/>
</dbReference>
<dbReference type="InterPro" id="IPR001930">
    <property type="entry name" value="Peptidase_M1"/>
</dbReference>
<dbReference type="InterPro" id="IPR012778">
    <property type="entry name" value="Pept_M1_aminopeptidase"/>
</dbReference>
<dbReference type="PANTHER" id="PTHR11533">
    <property type="entry name" value="PROTEASE M1 ZINC METALLOPROTEASE"/>
    <property type="match status" value="1"/>
</dbReference>
<comment type="similarity">
    <text evidence="3">Belongs to the peptidase M1 family.</text>
</comment>
<dbReference type="EMBL" id="JBHUGD010000001">
    <property type="protein sequence ID" value="MFD1945355.1"/>
    <property type="molecule type" value="Genomic_DNA"/>
</dbReference>
<dbReference type="EC" id="3.4.11.2" evidence="4"/>
<organism evidence="17 18">
    <name type="scientific">Nocardioides aestuarii</name>
    <dbReference type="NCBI Taxonomy" id="252231"/>
    <lineage>
        <taxon>Bacteria</taxon>
        <taxon>Bacillati</taxon>
        <taxon>Actinomycetota</taxon>
        <taxon>Actinomycetes</taxon>
        <taxon>Propionibacteriales</taxon>
        <taxon>Nocardioidaceae</taxon>
        <taxon>Nocardioides</taxon>
    </lineage>
</organism>
<comment type="catalytic activity">
    <reaction evidence="1">
        <text>Release of an N-terminal amino acid, Xaa-|-Yaa- from a peptide, amide or arylamide. Xaa is preferably Ala, but may be most amino acids including Pro (slow action). When a terminal hydrophobic residue is followed by a prolyl residue, the two may be released as an intact Xaa-Pro dipeptide.</text>
        <dbReference type="EC" id="3.4.11.2"/>
    </reaction>
</comment>
<keyword evidence="11" id="KW-0482">Metalloprotease</keyword>
<dbReference type="InterPro" id="IPR045357">
    <property type="entry name" value="Aminopeptidase_N-like_N"/>
</dbReference>
<dbReference type="PRINTS" id="PR00756">
    <property type="entry name" value="ALADIPTASE"/>
</dbReference>
<evidence type="ECO:0000256" key="2">
    <source>
        <dbReference type="ARBA" id="ARBA00001947"/>
    </source>
</evidence>
<dbReference type="RefSeq" id="WP_343915754.1">
    <property type="nucleotide sequence ID" value="NZ_BAAAJT010000002.1"/>
</dbReference>
<evidence type="ECO:0000256" key="4">
    <source>
        <dbReference type="ARBA" id="ARBA00012564"/>
    </source>
</evidence>
<comment type="cofactor">
    <cofactor evidence="2">
        <name>Zn(2+)</name>
        <dbReference type="ChEBI" id="CHEBI:29105"/>
    </cofactor>
</comment>
<evidence type="ECO:0000256" key="7">
    <source>
        <dbReference type="ARBA" id="ARBA00022670"/>
    </source>
</evidence>
<keyword evidence="9 17" id="KW-0378">Hydrolase</keyword>
<sequence>MPGTNLTRDEAARRAALLDVTSYTVDLDLTTGETTFGSTTTLRFTCRQPGSDTFLDLVDATVHSITLNGRSIDPAAAYADSRIALTDLAEDNELVVVADCTYSRSGEGLHRFVDPVDDRVYLYSQFEVPDARRVYATFEQPDLKSRFTFNVTAPSHWVVVSNAPTPEPVAAGDGVAVWHFPPTKPMSTYITAIVAGEYHGVFDTYEGEHGTIPLGHYCRQSLVEHLDVDELVKITRQGFEFFERIFGYPYPFEKYDQLYVPEYNMGAMENAGCVTLRDEYLPRSRQDASFYEFRGSVILHEMAHMWFGDLVTMKWWDDLWLNESFAEWACYHAEVEATEFTEAWTGFTNARKQTGYRQDQLPSTHPIAADNPDLHAVEVNFDMITYAKGAAVLKQLVAWVGLDPFLAGLRNYFHDFAFSNSEFADLLTALEKASGRELDSWAQEWLQTAGVNTLAPEFELAEDGTYASFGVRQTAHPDWPTLRRHRIAIGLYDEVDGALVRRERVEVDVRDQLSEIPELVGKAQPDLLLLNDDDLTYAKIRLDERSLATVVGGLGRLDDSLARALCWGAAWDMTRDAEMRATDFVRLVLDNIATETDPWGITALPRFAALAVASYAAPATRDELRATWEQGLRALAHDAAPGSDHQLTFVRQLAAAAHSPEALDEVQAMLDGTAVPAGLAVDQDLRWVLLTGLARAGRAGEAEIAAEEERDGTISGQEDAAAARAAQPTAEAKAAAWALVLDPKTPNETSRSVVLSFMRPFQEDVLEPYLERYLTAAETLYDEIGTHKAAVVLEYIFPKPLGSPALLERVDEWLATSSAHPGARRYVVEGRADVARALAAQDHDARG</sequence>
<evidence type="ECO:0000259" key="16">
    <source>
        <dbReference type="Pfam" id="PF17900"/>
    </source>
</evidence>
<feature type="domain" description="Peptidase M1 membrane alanine aminopeptidase" evidence="14">
    <location>
        <begin position="234"/>
        <end position="445"/>
    </location>
</feature>
<evidence type="ECO:0000256" key="3">
    <source>
        <dbReference type="ARBA" id="ARBA00010136"/>
    </source>
</evidence>
<evidence type="ECO:0000313" key="17">
    <source>
        <dbReference type="EMBL" id="MFD1945355.1"/>
    </source>
</evidence>
<comment type="caution">
    <text evidence="17">The sequence shown here is derived from an EMBL/GenBank/DDBJ whole genome shotgun (WGS) entry which is preliminary data.</text>
</comment>
<evidence type="ECO:0000256" key="1">
    <source>
        <dbReference type="ARBA" id="ARBA00000098"/>
    </source>
</evidence>
<keyword evidence="10" id="KW-0862">Zinc</keyword>
<dbReference type="GO" id="GO:0016285">
    <property type="term" value="F:alanyl aminopeptidase activity"/>
    <property type="evidence" value="ECO:0007669"/>
    <property type="project" value="UniProtKB-EC"/>
</dbReference>
<evidence type="ECO:0000256" key="13">
    <source>
        <dbReference type="ARBA" id="ARBA00031533"/>
    </source>
</evidence>
<dbReference type="SUPFAM" id="SSF63737">
    <property type="entry name" value="Leukotriene A4 hydrolase N-terminal domain"/>
    <property type="match status" value="1"/>
</dbReference>
<dbReference type="Pfam" id="PF01433">
    <property type="entry name" value="Peptidase_M1"/>
    <property type="match status" value="1"/>
</dbReference>
<proteinExistence type="inferred from homology"/>